<evidence type="ECO:0008006" key="3">
    <source>
        <dbReference type="Google" id="ProtNLM"/>
    </source>
</evidence>
<dbReference type="AlphaFoldDB" id="A0A5N6QES2"/>
<protein>
    <recommendedName>
        <fullName evidence="3">MalT-like TPR region domain-containing protein</fullName>
    </recommendedName>
</protein>
<dbReference type="Gene3D" id="1.25.40.10">
    <property type="entry name" value="Tetratricopeptide repeat domain"/>
    <property type="match status" value="2"/>
</dbReference>
<name>A0A5N6QES2_9ROSI</name>
<sequence length="638" mass="72449">MRKNPISLLLNLSRQRPKSFTPPIYRNYASSPSSAPLDSPALSKLWTHAHGFLLKVNKATPKRFRNTESFVEKATQLLLKQRKLKEKCELEETFESAKTKEEMLNAFKKMESAFDERELAPACLRTGLKLKEDGEDPEQIISFAKRALRGFDKDDEPAFLLIVLTLHLLGSAKYNLGEYWFADGLQYIDRADRILGRLEKEGCSDEDFRPLLYAVQFELAKLKVGLGWWQEGIDHLRKCLEIKEVISEKDGDLGLGKANRYLAECYVAQLYFKEALPHCMNALEIHQKQLGQNSVEVASDRRLLGVIYTGLEEHEKALEQNELLRKVLKNLGLIPDLLLAEIDAADMQIAVGKYETAINTLEGVVQLPDSKTQVLCNQGMFEDSKRILEIDEDSNTRAFISMGRALCYQGKFEDSKRCLEIALGILEKKRFEKNTNRVAEPEQDAYSEIAMQDKTMNELETATSLLKKSKCYYEREGASGRIWEPNCARGGWFSFLIGDVEISVYFFDKSLSYFHRRFGQNHYMVGYIYNYLGVGYWEGDGYPNGSFMKFVDAKDILNAYLGPHHPDSIEASQNLSKAYGAIGRAIEFQLRVTEAWASHCPELREASQLLVELKKKADGASLGELKKEADGAKLPVKA</sequence>
<organism evidence="1 2">
    <name type="scientific">Carpinus fangiana</name>
    <dbReference type="NCBI Taxonomy" id="176857"/>
    <lineage>
        <taxon>Eukaryota</taxon>
        <taxon>Viridiplantae</taxon>
        <taxon>Streptophyta</taxon>
        <taxon>Embryophyta</taxon>
        <taxon>Tracheophyta</taxon>
        <taxon>Spermatophyta</taxon>
        <taxon>Magnoliopsida</taxon>
        <taxon>eudicotyledons</taxon>
        <taxon>Gunneridae</taxon>
        <taxon>Pentapetalae</taxon>
        <taxon>rosids</taxon>
        <taxon>fabids</taxon>
        <taxon>Fagales</taxon>
        <taxon>Betulaceae</taxon>
        <taxon>Carpinus</taxon>
    </lineage>
</organism>
<dbReference type="Proteomes" id="UP000327013">
    <property type="component" value="Chromosome 1"/>
</dbReference>
<dbReference type="PANTHER" id="PTHR47459:SF1">
    <property type="entry name" value="KINESIN LIGHT CHAIN-RELATED"/>
    <property type="match status" value="1"/>
</dbReference>
<accession>A0A5N6QES2</accession>
<dbReference type="SUPFAM" id="SSF48452">
    <property type="entry name" value="TPR-like"/>
    <property type="match status" value="2"/>
</dbReference>
<evidence type="ECO:0000313" key="1">
    <source>
        <dbReference type="EMBL" id="KAE7997808.1"/>
    </source>
</evidence>
<dbReference type="Pfam" id="PF13424">
    <property type="entry name" value="TPR_12"/>
    <property type="match status" value="1"/>
</dbReference>
<dbReference type="PANTHER" id="PTHR47459">
    <property type="entry name" value="KINESIN LIGHT CHAIN-RELATED"/>
    <property type="match status" value="1"/>
</dbReference>
<gene>
    <name evidence="1" type="ORF">FH972_002410</name>
</gene>
<evidence type="ECO:0000313" key="2">
    <source>
        <dbReference type="Proteomes" id="UP000327013"/>
    </source>
</evidence>
<proteinExistence type="predicted"/>
<dbReference type="InterPro" id="IPR011990">
    <property type="entry name" value="TPR-like_helical_dom_sf"/>
</dbReference>
<dbReference type="InterPro" id="IPR019734">
    <property type="entry name" value="TPR_rpt"/>
</dbReference>
<reference evidence="1 2" key="1">
    <citation type="submission" date="2019-06" db="EMBL/GenBank/DDBJ databases">
        <title>A chromosomal-level reference genome of Carpinus fangiana (Coryloideae, Betulaceae).</title>
        <authorList>
            <person name="Yang X."/>
            <person name="Wang Z."/>
            <person name="Zhang L."/>
            <person name="Hao G."/>
            <person name="Liu J."/>
            <person name="Yang Y."/>
        </authorList>
    </citation>
    <scope>NUCLEOTIDE SEQUENCE [LARGE SCALE GENOMIC DNA]</scope>
    <source>
        <strain evidence="1">Cfa_2016G</strain>
        <tissue evidence="1">Leaf</tissue>
    </source>
</reference>
<dbReference type="OrthoDB" id="5986190at2759"/>
<dbReference type="SMART" id="SM00028">
    <property type="entry name" value="TPR"/>
    <property type="match status" value="3"/>
</dbReference>
<keyword evidence="2" id="KW-1185">Reference proteome</keyword>
<dbReference type="EMBL" id="CM017321">
    <property type="protein sequence ID" value="KAE7997808.1"/>
    <property type="molecule type" value="Genomic_DNA"/>
</dbReference>